<evidence type="ECO:0000313" key="2">
    <source>
        <dbReference type="Proteomes" id="UP000799291"/>
    </source>
</evidence>
<dbReference type="EMBL" id="MU005591">
    <property type="protein sequence ID" value="KAF2681426.1"/>
    <property type="molecule type" value="Genomic_DNA"/>
</dbReference>
<dbReference type="OrthoDB" id="2851338at2759"/>
<reference evidence="1" key="1">
    <citation type="journal article" date="2020" name="Stud. Mycol.">
        <title>101 Dothideomycetes genomes: a test case for predicting lifestyles and emergence of pathogens.</title>
        <authorList>
            <person name="Haridas S."/>
            <person name="Albert R."/>
            <person name="Binder M."/>
            <person name="Bloem J."/>
            <person name="Labutti K."/>
            <person name="Salamov A."/>
            <person name="Andreopoulos B."/>
            <person name="Baker S."/>
            <person name="Barry K."/>
            <person name="Bills G."/>
            <person name="Bluhm B."/>
            <person name="Cannon C."/>
            <person name="Castanera R."/>
            <person name="Culley D."/>
            <person name="Daum C."/>
            <person name="Ezra D."/>
            <person name="Gonzalez J."/>
            <person name="Henrissat B."/>
            <person name="Kuo A."/>
            <person name="Liang C."/>
            <person name="Lipzen A."/>
            <person name="Lutzoni F."/>
            <person name="Magnuson J."/>
            <person name="Mondo S."/>
            <person name="Nolan M."/>
            <person name="Ohm R."/>
            <person name="Pangilinan J."/>
            <person name="Park H.-J."/>
            <person name="Ramirez L."/>
            <person name="Alfaro M."/>
            <person name="Sun H."/>
            <person name="Tritt A."/>
            <person name="Yoshinaga Y."/>
            <person name="Zwiers L.-H."/>
            <person name="Turgeon B."/>
            <person name="Goodwin S."/>
            <person name="Spatafora J."/>
            <person name="Crous P."/>
            <person name="Grigoriev I."/>
        </authorList>
    </citation>
    <scope>NUCLEOTIDE SEQUENCE</scope>
    <source>
        <strain evidence="1">CBS 122367</strain>
    </source>
</reference>
<sequence>MSDKIKGPGMLWVQGNISKAPGNPLTEEQFLRWYDEDHISEIVETPGIHNALRCLHVDKTSPYGTAECPKPFLAFYPMPDLAFTQGAEFKKIRVKSDILPGTGICYDMADLDVGYYGFVGKTGSGKEGGWWCSAKYFMVSAIEPADDATDDEVSKFFDQTATVSKVEHYQRSLRFRLLYARTNAQSRALKGLPTTDEPAPEPPTWMAVHEFTTEPAADVRNIIGKDTHDVLKKAKQNQINAYRLDKAQGQGKFFEDVDSGAP</sequence>
<dbReference type="Proteomes" id="UP000799291">
    <property type="component" value="Unassembled WGS sequence"/>
</dbReference>
<evidence type="ECO:0000313" key="1">
    <source>
        <dbReference type="EMBL" id="KAF2681426.1"/>
    </source>
</evidence>
<organism evidence="1 2">
    <name type="scientific">Lentithecium fluviatile CBS 122367</name>
    <dbReference type="NCBI Taxonomy" id="1168545"/>
    <lineage>
        <taxon>Eukaryota</taxon>
        <taxon>Fungi</taxon>
        <taxon>Dikarya</taxon>
        <taxon>Ascomycota</taxon>
        <taxon>Pezizomycotina</taxon>
        <taxon>Dothideomycetes</taxon>
        <taxon>Pleosporomycetidae</taxon>
        <taxon>Pleosporales</taxon>
        <taxon>Massarineae</taxon>
        <taxon>Lentitheciaceae</taxon>
        <taxon>Lentithecium</taxon>
    </lineage>
</organism>
<proteinExistence type="predicted"/>
<protein>
    <submittedName>
        <fullName evidence="1">Uncharacterized protein</fullName>
    </submittedName>
</protein>
<gene>
    <name evidence="1" type="ORF">K458DRAFT_309468</name>
</gene>
<accession>A0A6G1IT55</accession>
<dbReference type="AlphaFoldDB" id="A0A6G1IT55"/>
<name>A0A6G1IT55_9PLEO</name>
<keyword evidence="2" id="KW-1185">Reference proteome</keyword>